<reference evidence="8" key="1">
    <citation type="submission" date="2020-08" db="EMBL/GenBank/DDBJ databases">
        <title>Genome public.</title>
        <authorList>
            <person name="Liu C."/>
            <person name="Sun Q."/>
        </authorList>
    </citation>
    <scope>NUCLEOTIDE SEQUENCE</scope>
    <source>
        <strain evidence="8">NSJ-54</strain>
    </source>
</reference>
<dbReference type="NCBIfam" id="TIGR01195">
    <property type="entry name" value="oadG_fam"/>
    <property type="match status" value="1"/>
</dbReference>
<feature type="compositionally biased region" description="Basic and acidic residues" evidence="6">
    <location>
        <begin position="81"/>
        <end position="98"/>
    </location>
</feature>
<comment type="subcellular location">
    <subcellularLocation>
        <location evidence="1">Cell membrane</location>
    </subcellularLocation>
</comment>
<evidence type="ECO:0000256" key="6">
    <source>
        <dbReference type="SAM" id="MobiDB-lite"/>
    </source>
</evidence>
<keyword evidence="9" id="KW-1185">Reference proteome</keyword>
<feature type="region of interest" description="Disordered" evidence="6">
    <location>
        <begin position="79"/>
        <end position="107"/>
    </location>
</feature>
<evidence type="ECO:0000256" key="4">
    <source>
        <dbReference type="ARBA" id="ARBA00022989"/>
    </source>
</evidence>
<evidence type="ECO:0000256" key="5">
    <source>
        <dbReference type="ARBA" id="ARBA00023136"/>
    </source>
</evidence>
<dbReference type="AlphaFoldDB" id="A0A926EDX6"/>
<sequence length="163" mass="17469">MKKNAIYCIIRPDIVLKRTGKQTIFPGSVLKRILAEEIKSMDWNLALSVILSGIVIVFLALVILIAAVLIVGKIMTSIQGGDKKPKAPKTEKKAEEAKPAASAPQAAMKVERGIPGEVVAAISAAVASIMGSSSNFTIRSVKRAREARPVWSLAGMMKNTKPF</sequence>
<dbReference type="EMBL" id="JACRTC010000002">
    <property type="protein sequence ID" value="MBC8570131.1"/>
    <property type="molecule type" value="Genomic_DNA"/>
</dbReference>
<feature type="transmembrane region" description="Helical" evidence="7">
    <location>
        <begin position="45"/>
        <end position="71"/>
    </location>
</feature>
<dbReference type="InterPro" id="IPR005899">
    <property type="entry name" value="Na_pump_deCOase"/>
</dbReference>
<proteinExistence type="predicted"/>
<name>A0A926EDX6_9FIRM</name>
<keyword evidence="3 7" id="KW-0812">Transmembrane</keyword>
<accession>A0A926EDX6</accession>
<evidence type="ECO:0000256" key="7">
    <source>
        <dbReference type="SAM" id="Phobius"/>
    </source>
</evidence>
<dbReference type="Proteomes" id="UP000660861">
    <property type="component" value="Unassembled WGS sequence"/>
</dbReference>
<evidence type="ECO:0000256" key="2">
    <source>
        <dbReference type="ARBA" id="ARBA00022475"/>
    </source>
</evidence>
<feature type="transmembrane region" description="Helical" evidence="7">
    <location>
        <begin position="118"/>
        <end position="138"/>
    </location>
</feature>
<keyword evidence="2" id="KW-1003">Cell membrane</keyword>
<gene>
    <name evidence="8" type="ORF">H8709_04735</name>
</gene>
<evidence type="ECO:0000256" key="1">
    <source>
        <dbReference type="ARBA" id="ARBA00004236"/>
    </source>
</evidence>
<keyword evidence="4 7" id="KW-1133">Transmembrane helix</keyword>
<evidence type="ECO:0000313" key="8">
    <source>
        <dbReference type="EMBL" id="MBC8570131.1"/>
    </source>
</evidence>
<dbReference type="GO" id="GO:0036376">
    <property type="term" value="P:sodium ion export across plasma membrane"/>
    <property type="evidence" value="ECO:0007669"/>
    <property type="project" value="InterPro"/>
</dbReference>
<dbReference type="GO" id="GO:0015081">
    <property type="term" value="F:sodium ion transmembrane transporter activity"/>
    <property type="evidence" value="ECO:0007669"/>
    <property type="project" value="InterPro"/>
</dbReference>
<dbReference type="Pfam" id="PF04277">
    <property type="entry name" value="OAD_gamma"/>
    <property type="match status" value="1"/>
</dbReference>
<organism evidence="8 9">
    <name type="scientific">Zongyangia hominis</name>
    <dbReference type="NCBI Taxonomy" id="2763677"/>
    <lineage>
        <taxon>Bacteria</taxon>
        <taxon>Bacillati</taxon>
        <taxon>Bacillota</taxon>
        <taxon>Clostridia</taxon>
        <taxon>Eubacteriales</taxon>
        <taxon>Oscillospiraceae</taxon>
        <taxon>Zongyangia</taxon>
    </lineage>
</organism>
<evidence type="ECO:0000313" key="9">
    <source>
        <dbReference type="Proteomes" id="UP000660861"/>
    </source>
</evidence>
<protein>
    <submittedName>
        <fullName evidence="8">OadG family protein</fullName>
    </submittedName>
</protein>
<comment type="caution">
    <text evidence="8">The sequence shown here is derived from an EMBL/GenBank/DDBJ whole genome shotgun (WGS) entry which is preliminary data.</text>
</comment>
<dbReference type="GO" id="GO:0005886">
    <property type="term" value="C:plasma membrane"/>
    <property type="evidence" value="ECO:0007669"/>
    <property type="project" value="UniProtKB-SubCell"/>
</dbReference>
<keyword evidence="5 7" id="KW-0472">Membrane</keyword>
<evidence type="ECO:0000256" key="3">
    <source>
        <dbReference type="ARBA" id="ARBA00022692"/>
    </source>
</evidence>